<keyword evidence="9" id="KW-1185">Reference proteome</keyword>
<evidence type="ECO:0000313" key="8">
    <source>
        <dbReference type="EMBL" id="MFC4536126.1"/>
    </source>
</evidence>
<dbReference type="GO" id="GO:0004505">
    <property type="term" value="F:phenylalanine 4-monooxygenase activity"/>
    <property type="evidence" value="ECO:0007669"/>
    <property type="project" value="UniProtKB-EC"/>
</dbReference>
<evidence type="ECO:0000256" key="6">
    <source>
        <dbReference type="ARBA" id="ARBA00023033"/>
    </source>
</evidence>
<dbReference type="PROSITE" id="PS51410">
    <property type="entry name" value="BH4_AAA_HYDROXYL_2"/>
    <property type="match status" value="1"/>
</dbReference>
<evidence type="ECO:0000256" key="1">
    <source>
        <dbReference type="ARBA" id="ARBA00001954"/>
    </source>
</evidence>
<evidence type="ECO:0000256" key="4">
    <source>
        <dbReference type="ARBA" id="ARBA00023002"/>
    </source>
</evidence>
<accession>A0ABV9CS63</accession>
<dbReference type="RefSeq" id="WP_380849978.1">
    <property type="nucleotide sequence ID" value="NZ_JBHSFP010000039.1"/>
</dbReference>
<dbReference type="InterPro" id="IPR036329">
    <property type="entry name" value="Aro-AA_hydroxylase_C_sf"/>
</dbReference>
<evidence type="ECO:0000256" key="5">
    <source>
        <dbReference type="ARBA" id="ARBA00023004"/>
    </source>
</evidence>
<gene>
    <name evidence="8" type="ORF">ACFO60_35615</name>
</gene>
<dbReference type="SUPFAM" id="SSF56534">
    <property type="entry name" value="Aromatic aminoacid monoxygenases, catalytic and oligomerization domains"/>
    <property type="match status" value="1"/>
</dbReference>
<dbReference type="Proteomes" id="UP001596004">
    <property type="component" value="Unassembled WGS sequence"/>
</dbReference>
<dbReference type="PANTHER" id="PTHR11473:SF24">
    <property type="entry name" value="PHENYLALANINE-4-HYDROXYLASE"/>
    <property type="match status" value="1"/>
</dbReference>
<evidence type="ECO:0000256" key="3">
    <source>
        <dbReference type="ARBA" id="ARBA00022723"/>
    </source>
</evidence>
<dbReference type="InterPro" id="IPR019774">
    <property type="entry name" value="Aromatic-AA_hydroxylase_C"/>
</dbReference>
<comment type="cofactor">
    <cofactor evidence="1">
        <name>Fe(2+)</name>
        <dbReference type="ChEBI" id="CHEBI:29033"/>
    </cofactor>
</comment>
<dbReference type="PANTHER" id="PTHR11473">
    <property type="entry name" value="AROMATIC AMINO ACID HYDROXYLASE"/>
    <property type="match status" value="1"/>
</dbReference>
<keyword evidence="5" id="KW-0408">Iron</keyword>
<proteinExistence type="inferred from homology"/>
<dbReference type="NCBIfam" id="NF008877">
    <property type="entry name" value="PRK11913.1-2"/>
    <property type="match status" value="1"/>
</dbReference>
<keyword evidence="4 8" id="KW-0560">Oxidoreductase</keyword>
<organism evidence="8 9">
    <name type="scientific">Sphaerisporangium dianthi</name>
    <dbReference type="NCBI Taxonomy" id="1436120"/>
    <lineage>
        <taxon>Bacteria</taxon>
        <taxon>Bacillati</taxon>
        <taxon>Actinomycetota</taxon>
        <taxon>Actinomycetes</taxon>
        <taxon>Streptosporangiales</taxon>
        <taxon>Streptosporangiaceae</taxon>
        <taxon>Sphaerisporangium</taxon>
    </lineage>
</organism>
<name>A0ABV9CS63_9ACTN</name>
<sequence length="300" mass="33029">MFEEAQYFAPVATREDGSVVVELAAGHPGVADPAYRERRNAIAALALNHVAGEPIPAVAYTEREHEVWALVTRELAVKHRKYAATEYLRGCERLGLPADRIPQLQEVGDLLAPLTGFRYLPAAGLVPLRDFYGVLADGLFHSTQYIRHHSVPFYTPEPDVIHEVIGHANALAHDGFARLYRLAGAAARRVETQEALEFVSKVFWFTMEFGVLAEGGEDRAYGAGILSSYGEVEEFRGMDIRPLDIAAMGTTAYDITKYQDVLFRAESFSQLEDVVGAFWESCDDEAVSRLAAGHAAATRA</sequence>
<reference evidence="9" key="1">
    <citation type="journal article" date="2019" name="Int. J. Syst. Evol. Microbiol.">
        <title>The Global Catalogue of Microorganisms (GCM) 10K type strain sequencing project: providing services to taxonomists for standard genome sequencing and annotation.</title>
        <authorList>
            <consortium name="The Broad Institute Genomics Platform"/>
            <consortium name="The Broad Institute Genome Sequencing Center for Infectious Disease"/>
            <person name="Wu L."/>
            <person name="Ma J."/>
        </authorList>
    </citation>
    <scope>NUCLEOTIDE SEQUENCE [LARGE SCALE GENOMIC DNA]</scope>
    <source>
        <strain evidence="9">CGMCC 4.7132</strain>
    </source>
</reference>
<dbReference type="EMBL" id="JBHSFP010000039">
    <property type="protein sequence ID" value="MFC4536126.1"/>
    <property type="molecule type" value="Genomic_DNA"/>
</dbReference>
<keyword evidence="3" id="KW-0479">Metal-binding</keyword>
<dbReference type="InterPro" id="IPR036951">
    <property type="entry name" value="ArAA_hydroxylase_sf"/>
</dbReference>
<evidence type="ECO:0000256" key="2">
    <source>
        <dbReference type="ARBA" id="ARBA00009712"/>
    </source>
</evidence>
<keyword evidence="6" id="KW-0503">Monooxygenase</keyword>
<comment type="similarity">
    <text evidence="2">Belongs to the biopterin-dependent aromatic amino acid hydroxylase family.</text>
</comment>
<dbReference type="PRINTS" id="PR00372">
    <property type="entry name" value="FYWHYDRXLASE"/>
</dbReference>
<comment type="caution">
    <text evidence="8">The sequence shown here is derived from an EMBL/GenBank/DDBJ whole genome shotgun (WGS) entry which is preliminary data.</text>
</comment>
<dbReference type="EC" id="1.14.16.1" evidence="8"/>
<dbReference type="InterPro" id="IPR001273">
    <property type="entry name" value="ArAA_hydroxylase"/>
</dbReference>
<dbReference type="Pfam" id="PF00351">
    <property type="entry name" value="Biopterin_H"/>
    <property type="match status" value="1"/>
</dbReference>
<protein>
    <submittedName>
        <fullName evidence="8">Phenylalanine 4-monooxygenase</fullName>
        <ecNumber evidence="8">1.14.16.1</ecNumber>
    </submittedName>
</protein>
<feature type="domain" description="Biopterin-dependent aromatic amino acid hydroxylase family profile" evidence="7">
    <location>
        <begin position="1"/>
        <end position="300"/>
    </location>
</feature>
<evidence type="ECO:0000313" key="9">
    <source>
        <dbReference type="Proteomes" id="UP001596004"/>
    </source>
</evidence>
<dbReference type="Gene3D" id="1.10.800.10">
    <property type="entry name" value="Aromatic amino acid hydroxylase"/>
    <property type="match status" value="1"/>
</dbReference>
<dbReference type="CDD" id="cd00361">
    <property type="entry name" value="arom_aa_hydroxylase"/>
    <property type="match status" value="1"/>
</dbReference>
<evidence type="ECO:0000259" key="7">
    <source>
        <dbReference type="PROSITE" id="PS51410"/>
    </source>
</evidence>